<sequence>MRGPPPFSSDKTHAEILAKLLVALATFGRVYREVEVSYKPHNGFLALRSKWHVEGRGRFGCGFSGEERPAQESKSLADIDNNPVTQWFHKREMNRRRFGVRQYAGRKLESSHVGVH</sequence>
<proteinExistence type="predicted"/>
<reference evidence="1" key="1">
    <citation type="journal article" date="2003" name="Genome Biol.">
        <title>An integrated gene annotation and transcriptional profiling approach towards the full gene content of the Drosophila genome.</title>
        <authorList>
            <person name="Hild M."/>
            <person name="Beckmann B."/>
            <person name="Haas S.A."/>
            <person name="Koch B."/>
            <person name="Solovyev V."/>
            <person name="Busold C."/>
            <person name="Fellenberg K."/>
            <person name="Boutros M."/>
            <person name="Vingron M."/>
            <person name="Sauer F."/>
            <person name="Hoheisel J.D."/>
            <person name="Paro R."/>
        </authorList>
    </citation>
    <scope>NUCLEOTIDE SEQUENCE</scope>
</reference>
<protein>
    <submittedName>
        <fullName evidence="1">HDC08777</fullName>
    </submittedName>
</protein>
<name>Q6ILP8_DROME</name>
<dbReference type="EMBL" id="BK001968">
    <property type="protein sequence ID" value="DAA02813.1"/>
    <property type="molecule type" value="Genomic_DNA"/>
</dbReference>
<gene>
    <name evidence="1" type="ORF">HDC08777</name>
</gene>
<organism evidence="1">
    <name type="scientific">Drosophila melanogaster</name>
    <name type="common">Fruit fly</name>
    <dbReference type="NCBI Taxonomy" id="7227"/>
    <lineage>
        <taxon>Eukaryota</taxon>
        <taxon>Metazoa</taxon>
        <taxon>Ecdysozoa</taxon>
        <taxon>Arthropoda</taxon>
        <taxon>Hexapoda</taxon>
        <taxon>Insecta</taxon>
        <taxon>Pterygota</taxon>
        <taxon>Neoptera</taxon>
        <taxon>Endopterygota</taxon>
        <taxon>Diptera</taxon>
        <taxon>Brachycera</taxon>
        <taxon>Muscomorpha</taxon>
        <taxon>Ephydroidea</taxon>
        <taxon>Drosophilidae</taxon>
        <taxon>Drosophila</taxon>
        <taxon>Sophophora</taxon>
    </lineage>
</organism>
<dbReference type="AlphaFoldDB" id="Q6ILP8"/>
<accession>Q6ILP8</accession>
<evidence type="ECO:0000313" key="1">
    <source>
        <dbReference type="EMBL" id="DAA02813.1"/>
    </source>
</evidence>